<evidence type="ECO:0000256" key="16">
    <source>
        <dbReference type="PROSITE-ProRule" id="PRU00309"/>
    </source>
</evidence>
<keyword evidence="11" id="KW-0804">Transcription</keyword>
<keyword evidence="10 16" id="KW-0238">DNA-binding</keyword>
<gene>
    <name evidence="20" type="ORF">HPB51_021317</name>
</gene>
<dbReference type="GO" id="GO:0003677">
    <property type="term" value="F:DNA binding"/>
    <property type="evidence" value="ECO:0007669"/>
    <property type="project" value="UniProtKB-UniRule"/>
</dbReference>
<dbReference type="Gene3D" id="2.60.40.1970">
    <property type="entry name" value="YEATS domain"/>
    <property type="match status" value="1"/>
</dbReference>
<evidence type="ECO:0000313" key="20">
    <source>
        <dbReference type="EMBL" id="KAH8042233.1"/>
    </source>
</evidence>
<dbReference type="InterPro" id="IPR055129">
    <property type="entry name" value="YEATS_dom"/>
</dbReference>
<protein>
    <recommendedName>
        <fullName evidence="15">YEATS domain-containing protein 4</fullName>
    </recommendedName>
</protein>
<evidence type="ECO:0000256" key="2">
    <source>
        <dbReference type="ARBA" id="ARBA00022604"/>
    </source>
</evidence>
<evidence type="ECO:0000256" key="17">
    <source>
        <dbReference type="PROSITE-ProRule" id="PRU00376"/>
    </source>
</evidence>
<dbReference type="InterPro" id="IPR005033">
    <property type="entry name" value="YEATS"/>
</dbReference>
<dbReference type="VEuPathDB" id="VectorBase:LOC119174568"/>
<dbReference type="Pfam" id="PF03366">
    <property type="entry name" value="YEATS"/>
    <property type="match status" value="1"/>
</dbReference>
<dbReference type="CDD" id="cd16909">
    <property type="entry name" value="YEATS_GAS41_like"/>
    <property type="match status" value="1"/>
</dbReference>
<dbReference type="AlphaFoldDB" id="A0A9J6F7I4"/>
<evidence type="ECO:0000256" key="15">
    <source>
        <dbReference type="ARBA" id="ARBA00068331"/>
    </source>
</evidence>
<feature type="domain" description="THAP-type" evidence="18">
    <location>
        <begin position="142"/>
        <end position="244"/>
    </location>
</feature>
<evidence type="ECO:0000256" key="5">
    <source>
        <dbReference type="ARBA" id="ARBA00022833"/>
    </source>
</evidence>
<evidence type="ECO:0000256" key="9">
    <source>
        <dbReference type="ARBA" id="ARBA00023054"/>
    </source>
</evidence>
<evidence type="ECO:0000256" key="12">
    <source>
        <dbReference type="ARBA" id="ARBA00023242"/>
    </source>
</evidence>
<evidence type="ECO:0000256" key="6">
    <source>
        <dbReference type="ARBA" id="ARBA00022843"/>
    </source>
</evidence>
<keyword evidence="5" id="KW-0862">Zinc</keyword>
<name>A0A9J6F7I4_RHIMP</name>
<dbReference type="InterPro" id="IPR038704">
    <property type="entry name" value="YEAST_sf"/>
</dbReference>
<proteinExistence type="predicted"/>
<organism evidence="20 21">
    <name type="scientific">Rhipicephalus microplus</name>
    <name type="common">Cattle tick</name>
    <name type="synonym">Boophilus microplus</name>
    <dbReference type="NCBI Taxonomy" id="6941"/>
    <lineage>
        <taxon>Eukaryota</taxon>
        <taxon>Metazoa</taxon>
        <taxon>Ecdysozoa</taxon>
        <taxon>Arthropoda</taxon>
        <taxon>Chelicerata</taxon>
        <taxon>Arachnida</taxon>
        <taxon>Acari</taxon>
        <taxon>Parasitiformes</taxon>
        <taxon>Ixodida</taxon>
        <taxon>Ixodoidea</taxon>
        <taxon>Ixodidae</taxon>
        <taxon>Rhipicephalinae</taxon>
        <taxon>Rhipicephalus</taxon>
        <taxon>Boophilus</taxon>
    </lineage>
</organism>
<keyword evidence="21" id="KW-1185">Reference proteome</keyword>
<keyword evidence="2" id="KW-0341">Growth regulation</keyword>
<dbReference type="PROSITE" id="PS51037">
    <property type="entry name" value="YEATS"/>
    <property type="match status" value="1"/>
</dbReference>
<dbReference type="PANTHER" id="PTHR47573:SF1">
    <property type="entry name" value="PROTEIN AF-9 HOMOLOG"/>
    <property type="match status" value="1"/>
</dbReference>
<keyword evidence="12 17" id="KW-0539">Nucleus</keyword>
<dbReference type="GO" id="GO:0005654">
    <property type="term" value="C:nucleoplasm"/>
    <property type="evidence" value="ECO:0007669"/>
    <property type="project" value="UniProtKB-ARBA"/>
</dbReference>
<dbReference type="EMBL" id="JABSTU010000001">
    <property type="protein sequence ID" value="KAH8042233.1"/>
    <property type="molecule type" value="Genomic_DNA"/>
</dbReference>
<evidence type="ECO:0000313" key="21">
    <source>
        <dbReference type="Proteomes" id="UP000821866"/>
    </source>
</evidence>
<dbReference type="InterPro" id="IPR006612">
    <property type="entry name" value="THAP_Znf"/>
</dbReference>
<dbReference type="GO" id="GO:0006325">
    <property type="term" value="P:chromatin organization"/>
    <property type="evidence" value="ECO:0007669"/>
    <property type="project" value="UniProtKB-KW"/>
</dbReference>
<keyword evidence="3" id="KW-0479">Metal-binding</keyword>
<dbReference type="GO" id="GO:0008270">
    <property type="term" value="F:zinc ion binding"/>
    <property type="evidence" value="ECO:0007669"/>
    <property type="project" value="UniProtKB-KW"/>
</dbReference>
<keyword evidence="1" id="KW-1017">Isopeptide bond</keyword>
<evidence type="ECO:0000256" key="4">
    <source>
        <dbReference type="ARBA" id="ARBA00022771"/>
    </source>
</evidence>
<dbReference type="Pfam" id="PF05485">
    <property type="entry name" value="THAP"/>
    <property type="match status" value="1"/>
</dbReference>
<evidence type="ECO:0000259" key="18">
    <source>
        <dbReference type="PROSITE" id="PS50950"/>
    </source>
</evidence>
<reference evidence="20" key="1">
    <citation type="journal article" date="2020" name="Cell">
        <title>Large-Scale Comparative Analyses of Tick Genomes Elucidate Their Genetic Diversity and Vector Capacities.</title>
        <authorList>
            <consortium name="Tick Genome and Microbiome Consortium (TIGMIC)"/>
            <person name="Jia N."/>
            <person name="Wang J."/>
            <person name="Shi W."/>
            <person name="Du L."/>
            <person name="Sun Y."/>
            <person name="Zhan W."/>
            <person name="Jiang J.F."/>
            <person name="Wang Q."/>
            <person name="Zhang B."/>
            <person name="Ji P."/>
            <person name="Bell-Sakyi L."/>
            <person name="Cui X.M."/>
            <person name="Yuan T.T."/>
            <person name="Jiang B.G."/>
            <person name="Yang W.F."/>
            <person name="Lam T.T."/>
            <person name="Chang Q.C."/>
            <person name="Ding S.J."/>
            <person name="Wang X.J."/>
            <person name="Zhu J.G."/>
            <person name="Ruan X.D."/>
            <person name="Zhao L."/>
            <person name="Wei J.T."/>
            <person name="Ye R.Z."/>
            <person name="Que T.C."/>
            <person name="Du C.H."/>
            <person name="Zhou Y.H."/>
            <person name="Cheng J.X."/>
            <person name="Dai P.F."/>
            <person name="Guo W.B."/>
            <person name="Han X.H."/>
            <person name="Huang E.J."/>
            <person name="Li L.F."/>
            <person name="Wei W."/>
            <person name="Gao Y.C."/>
            <person name="Liu J.Z."/>
            <person name="Shao H.Z."/>
            <person name="Wang X."/>
            <person name="Wang C.C."/>
            <person name="Yang T.C."/>
            <person name="Huo Q.B."/>
            <person name="Li W."/>
            <person name="Chen H.Y."/>
            <person name="Chen S.E."/>
            <person name="Zhou L.G."/>
            <person name="Ni X.B."/>
            <person name="Tian J.H."/>
            <person name="Sheng Y."/>
            <person name="Liu T."/>
            <person name="Pan Y.S."/>
            <person name="Xia L.Y."/>
            <person name="Li J."/>
            <person name="Zhao F."/>
            <person name="Cao W.C."/>
        </authorList>
    </citation>
    <scope>NUCLEOTIDE SEQUENCE</scope>
    <source>
        <strain evidence="20">Rmic-2018</strain>
    </source>
</reference>
<comment type="subunit">
    <text evidence="14">Component of numerous complexes with chromatin remodeling and histone acetyltransferase activity. Component of the NuA4 histone acetyltransferase complex which contains the catalytic subunit KAT5/TIP60 and the subunits EP400, TRRAP/PAF400, BRD8/SMAP, EPC1, DMAP1/DNMAP1, RUVBL1/TIP49, RUVBL2, ING3, actin, ACTL6A/BAF53A, MORF4L1/MRG15, MORF4L2/MRGX, MRGBP, YEATS4/GAS41, VPS72/YL1 and MEAF6. The NuA4 complex interacts with MYC and the adenovirus E1A protein. Component of a NuA4-related complex which contains EP400, TRRAP/PAF400, SRCAP, BRD8/SMAP, EPC1, DMAP1/DNMAP1, RUVBL1/TIP49, RUVBL2, actin, ACTL6A/BAF53A, VPS72 and YEATS4/GAS41. Interacts with MLLT10/AF10. Also interacts with the SWI/SNF component SMARCB1/BAF47, TACC1 and TACC2, and the nuclear matrix protein NUMA1.</text>
</comment>
<evidence type="ECO:0000256" key="10">
    <source>
        <dbReference type="ARBA" id="ARBA00023125"/>
    </source>
</evidence>
<keyword evidence="6" id="KW-0832">Ubl conjugation</keyword>
<dbReference type="SUPFAM" id="SSF57716">
    <property type="entry name" value="Glucocorticoid receptor-like (DNA-binding domain)"/>
    <property type="match status" value="1"/>
</dbReference>
<evidence type="ECO:0000256" key="14">
    <source>
        <dbReference type="ARBA" id="ARBA00064752"/>
    </source>
</evidence>
<keyword evidence="4 16" id="KW-0863">Zinc-finger</keyword>
<accession>A0A9J6F7I4</accession>
<reference evidence="20" key="2">
    <citation type="submission" date="2021-09" db="EMBL/GenBank/DDBJ databases">
        <authorList>
            <person name="Jia N."/>
            <person name="Wang J."/>
            <person name="Shi W."/>
            <person name="Du L."/>
            <person name="Sun Y."/>
            <person name="Zhan W."/>
            <person name="Jiang J."/>
            <person name="Wang Q."/>
            <person name="Zhang B."/>
            <person name="Ji P."/>
            <person name="Sakyi L.B."/>
            <person name="Cui X."/>
            <person name="Yuan T."/>
            <person name="Jiang B."/>
            <person name="Yang W."/>
            <person name="Lam T.T.-Y."/>
            <person name="Chang Q."/>
            <person name="Ding S."/>
            <person name="Wang X."/>
            <person name="Zhu J."/>
            <person name="Ruan X."/>
            <person name="Zhao L."/>
            <person name="Wei J."/>
            <person name="Que T."/>
            <person name="Du C."/>
            <person name="Cheng J."/>
            <person name="Dai P."/>
            <person name="Han X."/>
            <person name="Huang E."/>
            <person name="Gao Y."/>
            <person name="Liu J."/>
            <person name="Shao H."/>
            <person name="Ye R."/>
            <person name="Li L."/>
            <person name="Wei W."/>
            <person name="Wang X."/>
            <person name="Wang C."/>
            <person name="Huo Q."/>
            <person name="Li W."/>
            <person name="Guo W."/>
            <person name="Chen H."/>
            <person name="Chen S."/>
            <person name="Zhou L."/>
            <person name="Zhou L."/>
            <person name="Ni X."/>
            <person name="Tian J."/>
            <person name="Zhou Y."/>
            <person name="Sheng Y."/>
            <person name="Liu T."/>
            <person name="Pan Y."/>
            <person name="Xia L."/>
            <person name="Li J."/>
            <person name="Zhao F."/>
            <person name="Cao W."/>
        </authorList>
    </citation>
    <scope>NUCLEOTIDE SEQUENCE</scope>
    <source>
        <strain evidence="20">Rmic-2018</strain>
        <tissue evidence="20">Larvae</tissue>
    </source>
</reference>
<evidence type="ECO:0000256" key="1">
    <source>
        <dbReference type="ARBA" id="ARBA00022499"/>
    </source>
</evidence>
<evidence type="ECO:0000256" key="11">
    <source>
        <dbReference type="ARBA" id="ARBA00023163"/>
    </source>
</evidence>
<evidence type="ECO:0000259" key="19">
    <source>
        <dbReference type="PROSITE" id="PS51037"/>
    </source>
</evidence>
<dbReference type="FunFam" id="2.60.40.1970:FF:000002">
    <property type="entry name" value="YEATS domain-containing protein 4"/>
    <property type="match status" value="1"/>
</dbReference>
<evidence type="ECO:0000256" key="8">
    <source>
        <dbReference type="ARBA" id="ARBA00023015"/>
    </source>
</evidence>
<evidence type="ECO:0000256" key="13">
    <source>
        <dbReference type="ARBA" id="ARBA00057736"/>
    </source>
</evidence>
<keyword evidence="9" id="KW-0175">Coiled coil</keyword>
<dbReference type="PANTHER" id="PTHR47573">
    <property type="entry name" value="PROTEIN AF-9 HOMOLOG"/>
    <property type="match status" value="1"/>
</dbReference>
<dbReference type="PROSITE" id="PS50950">
    <property type="entry name" value="ZF_THAP"/>
    <property type="match status" value="1"/>
</dbReference>
<comment type="caution">
    <text evidence="20">The sequence shown here is derived from an EMBL/GenBank/DDBJ whole genome shotgun (WGS) entry which is preliminary data.</text>
</comment>
<evidence type="ECO:0000256" key="7">
    <source>
        <dbReference type="ARBA" id="ARBA00022853"/>
    </source>
</evidence>
<evidence type="ECO:0000256" key="3">
    <source>
        <dbReference type="ARBA" id="ARBA00022723"/>
    </source>
</evidence>
<sequence length="331" mass="37512">MAVTMPGIVPEVIQEPGGRVKGLTIVKPIVYGNVARYFGKKREEDGHTHQWTVYLKSYKNEDMSTYVKKVHFKLHESYPNQNRVVTKPPYEVTETGWGEFEIVIKIYFMDTTERPVTLYHILKLFQSETNIMLGKKQLVTEMYDELRLKQCHRVARAVLGVTELQSIQSSESTVSFFEFSKEPAKRKAWEINLHRKDWCASDTSVLCSAHLTAGSYNDDQRVLGKFGIPSKKPSLWPDAVPTVSANSLMSRLTLTHHDSDQAMSLSLRRSCPPALHSLRAAGAEFVTSFDIMTDYTGACEVQPPEWSPTELHQSHIAHTTSCSSRLRTSKS</sequence>
<feature type="domain" description="YEATS" evidence="19">
    <location>
        <begin position="19"/>
        <end position="162"/>
    </location>
</feature>
<dbReference type="GO" id="GO:0006355">
    <property type="term" value="P:regulation of DNA-templated transcription"/>
    <property type="evidence" value="ECO:0007669"/>
    <property type="project" value="InterPro"/>
</dbReference>
<comment type="function">
    <text evidence="13">Chromatin reader component of the NuA4 histone acetyltransferase (HAT) complex, a complex involved in transcriptional activation of select genes principally by acetylation of nucleosomal histones H4 and H2A. Specifically recognizes and binds acylated histone H3, with a preference for histone H3 diacetylated at 'Lys-18' and 'Lys-27' (H3K18ac and H3K27ac) or histone H3 diacetylated at 'Lys-14' and 'Lys-27' (H3K14ac and H3K27ac). Also able to recognize and bind crotonylated histone H3. May also recognize and bind histone H3 succinylated at 'Lys-122' (H3K122succ); additional evidences are however required to confirm this result in vivo. Plays a key role in histone variant H2AZ1/H2A.Z deposition into specific chromatin regions: recognizes and binds H3K14ac and H3K27ac on the promoters of actively transcribed genes and recruits NuA4-related complex to deposit H2AZ1/H2A.Z. H2AZ1/H2A.Z deposition is required for maintenance of embryonic stem cell.</text>
</comment>
<keyword evidence="7" id="KW-0156">Chromatin regulator</keyword>
<keyword evidence="8" id="KW-0805">Transcription regulation</keyword>
<comment type="subcellular location">
    <subcellularLocation>
        <location evidence="17">Nucleus</location>
    </subcellularLocation>
</comment>
<dbReference type="Proteomes" id="UP000821866">
    <property type="component" value="Chromosome 1"/>
</dbReference>